<reference evidence="2 3" key="1">
    <citation type="submission" date="2016-02" db="EMBL/GenBank/DDBJ databases">
        <title>Comparison of Clostridium stercorarium subspecies using comparative genomics and transcriptomics.</title>
        <authorList>
            <person name="Schellenberg J."/>
            <person name="Thallinger G."/>
            <person name="Levin D.B."/>
            <person name="Zhang X."/>
            <person name="Alvare G."/>
            <person name="Fristensky B."/>
            <person name="Sparling R."/>
        </authorList>
    </citation>
    <scope>NUCLEOTIDE SEQUENCE [LARGE SCALE GENOMIC DNA]</scope>
    <source>
        <strain evidence="2 3">DSM 9219</strain>
    </source>
</reference>
<sequence>MLPNNEFIRLSLEINLFFQRLMKEHLFFIETALAPVNADYIAEAKNLKEEFERLLAETVSYSDRAISVNVISSNELVTPFTLTAEELTSALTGAELNTEITKAEYRLTGLTSIPADYYRESSENIVGDLNQRTINLLEEVIAFQKRISTLSGECRIFITLYNELLEHVTHEADYYAGLLKSLQKKELPRKTLCEELNFWNHLMGEHALFIDGMMDPSERKLKETARNFAEGFEKLVRDCVRTAEYQIKRDSLSLTEAIRNFKRAGTDGILRCRIKSIIPSLLADHVLREANHYLRLLEMING</sequence>
<keyword evidence="1" id="KW-0175">Coiled coil</keyword>
<name>A0A1B1YLA8_THEST</name>
<dbReference type="Pfam" id="PF11155">
    <property type="entry name" value="DUF2935"/>
    <property type="match status" value="2"/>
</dbReference>
<evidence type="ECO:0000256" key="1">
    <source>
        <dbReference type="SAM" id="Coils"/>
    </source>
</evidence>
<organism evidence="2 3">
    <name type="scientific">Thermoclostridium stercorarium subsp. leptospartum DSM 9219</name>
    <dbReference type="NCBI Taxonomy" id="1346611"/>
    <lineage>
        <taxon>Bacteria</taxon>
        <taxon>Bacillati</taxon>
        <taxon>Bacillota</taxon>
        <taxon>Clostridia</taxon>
        <taxon>Eubacteriales</taxon>
        <taxon>Oscillospiraceae</taxon>
        <taxon>Thermoclostridium</taxon>
    </lineage>
</organism>
<dbReference type="RefSeq" id="WP_065820850.1">
    <property type="nucleotide sequence ID" value="NZ_CP014673.1"/>
</dbReference>
<evidence type="ECO:0000313" key="2">
    <source>
        <dbReference type="EMBL" id="ANX01558.1"/>
    </source>
</evidence>
<dbReference type="AlphaFoldDB" id="A0A1B1YLA8"/>
<dbReference type="EMBL" id="CP014673">
    <property type="protein sequence ID" value="ANX01558.1"/>
    <property type="molecule type" value="Genomic_DNA"/>
</dbReference>
<feature type="coiled-coil region" evidence="1">
    <location>
        <begin position="37"/>
        <end position="64"/>
    </location>
</feature>
<gene>
    <name evidence="2" type="ORF">CSTERLE_08220</name>
</gene>
<dbReference type="InterPro" id="IPR021328">
    <property type="entry name" value="CotB-like"/>
</dbReference>
<protein>
    <recommendedName>
        <fullName evidence="4">DUF2935 domain-containing protein</fullName>
    </recommendedName>
</protein>
<dbReference type="Gene3D" id="1.20.1260.120">
    <property type="entry name" value="Protein of unknown function DUF2935"/>
    <property type="match status" value="1"/>
</dbReference>
<evidence type="ECO:0008006" key="4">
    <source>
        <dbReference type="Google" id="ProtNLM"/>
    </source>
</evidence>
<accession>A0A1B1YLA8</accession>
<dbReference type="SUPFAM" id="SSF158430">
    <property type="entry name" value="Bacillus cereus metalloprotein-like"/>
    <property type="match status" value="2"/>
</dbReference>
<evidence type="ECO:0000313" key="3">
    <source>
        <dbReference type="Proteomes" id="UP000092931"/>
    </source>
</evidence>
<proteinExistence type="predicted"/>
<dbReference type="Proteomes" id="UP000092931">
    <property type="component" value="Chromosome"/>
</dbReference>